<reference evidence="2 3" key="1">
    <citation type="submission" date="2021-06" db="EMBL/GenBank/DDBJ databases">
        <authorList>
            <person name="Kallberg Y."/>
            <person name="Tangrot J."/>
            <person name="Rosling A."/>
        </authorList>
    </citation>
    <scope>NUCLEOTIDE SEQUENCE [LARGE SCALE GENOMIC DNA]</scope>
    <source>
        <strain evidence="2 3">120-4 pot B 10/14</strain>
    </source>
</reference>
<proteinExistence type="predicted"/>
<feature type="region of interest" description="Disordered" evidence="1">
    <location>
        <begin position="26"/>
        <end position="55"/>
    </location>
</feature>
<comment type="caution">
    <text evidence="2">The sequence shown here is derived from an EMBL/GenBank/DDBJ whole genome shotgun (WGS) entry which is preliminary data.</text>
</comment>
<name>A0ABN7VBG9_GIGMA</name>
<dbReference type="Proteomes" id="UP000789901">
    <property type="component" value="Unassembled WGS sequence"/>
</dbReference>
<keyword evidence="3" id="KW-1185">Reference proteome</keyword>
<protein>
    <submittedName>
        <fullName evidence="2">14787_t:CDS:1</fullName>
    </submittedName>
</protein>
<gene>
    <name evidence="2" type="ORF">GMARGA_LOCUS16631</name>
</gene>
<sequence length="137" mass="15937">MALCTNTSRTDKIMPFVIRIILDLDSNNDNDNNDNNEDNDNNNKDDNDNNERPAIKDDNNLMKELYKNIEMLNYQNVMDLEEYINYSDEKIITGIMSNQKILNQATYQESEQAENNEEDDSVEILQITHKEALDAIN</sequence>
<evidence type="ECO:0000313" key="2">
    <source>
        <dbReference type="EMBL" id="CAG8753165.1"/>
    </source>
</evidence>
<feature type="compositionally biased region" description="Acidic residues" evidence="1">
    <location>
        <begin position="26"/>
        <end position="40"/>
    </location>
</feature>
<feature type="compositionally biased region" description="Basic and acidic residues" evidence="1">
    <location>
        <begin position="41"/>
        <end position="55"/>
    </location>
</feature>
<organism evidence="2 3">
    <name type="scientific">Gigaspora margarita</name>
    <dbReference type="NCBI Taxonomy" id="4874"/>
    <lineage>
        <taxon>Eukaryota</taxon>
        <taxon>Fungi</taxon>
        <taxon>Fungi incertae sedis</taxon>
        <taxon>Mucoromycota</taxon>
        <taxon>Glomeromycotina</taxon>
        <taxon>Glomeromycetes</taxon>
        <taxon>Diversisporales</taxon>
        <taxon>Gigasporaceae</taxon>
        <taxon>Gigaspora</taxon>
    </lineage>
</organism>
<dbReference type="EMBL" id="CAJVQB010012149">
    <property type="protein sequence ID" value="CAG8753165.1"/>
    <property type="molecule type" value="Genomic_DNA"/>
</dbReference>
<evidence type="ECO:0000256" key="1">
    <source>
        <dbReference type="SAM" id="MobiDB-lite"/>
    </source>
</evidence>
<evidence type="ECO:0000313" key="3">
    <source>
        <dbReference type="Proteomes" id="UP000789901"/>
    </source>
</evidence>
<accession>A0ABN7VBG9</accession>